<keyword evidence="7 16" id="KW-0548">Nucleotidyltransferase</keyword>
<dbReference type="Gene3D" id="3.30.70.270">
    <property type="match status" value="1"/>
</dbReference>
<evidence type="ECO:0000256" key="8">
    <source>
        <dbReference type="ARBA" id="ARBA00022705"/>
    </source>
</evidence>
<dbReference type="InterPro" id="IPR036775">
    <property type="entry name" value="DNA_pol_Y-fam_lit_finger_sf"/>
</dbReference>
<evidence type="ECO:0000256" key="11">
    <source>
        <dbReference type="ARBA" id="ARBA00022842"/>
    </source>
</evidence>
<protein>
    <recommendedName>
        <fullName evidence="16">DNA polymerase IV</fullName>
        <shortName evidence="16">Pol IV</shortName>
        <ecNumber evidence="16">2.7.7.7</ecNumber>
    </recommendedName>
</protein>
<dbReference type="Pfam" id="PF11798">
    <property type="entry name" value="IMS_HHH"/>
    <property type="match status" value="1"/>
</dbReference>
<dbReference type="Gene3D" id="3.30.1490.100">
    <property type="entry name" value="DNA polymerase, Y-family, little finger domain"/>
    <property type="match status" value="1"/>
</dbReference>
<dbReference type="AlphaFoldDB" id="A0A7D4TRG1"/>
<dbReference type="PANTHER" id="PTHR11076">
    <property type="entry name" value="DNA REPAIR POLYMERASE UMUC / TRANSFERASE FAMILY MEMBER"/>
    <property type="match status" value="1"/>
</dbReference>
<evidence type="ECO:0000256" key="7">
    <source>
        <dbReference type="ARBA" id="ARBA00022695"/>
    </source>
</evidence>
<feature type="domain" description="UmuC" evidence="17">
    <location>
        <begin position="12"/>
        <end position="194"/>
    </location>
</feature>
<dbReference type="HAMAP" id="MF_01113">
    <property type="entry name" value="DNApol_IV"/>
    <property type="match status" value="1"/>
</dbReference>
<dbReference type="EC" id="2.7.7.7" evidence="16"/>
<evidence type="ECO:0000256" key="4">
    <source>
        <dbReference type="ARBA" id="ARBA00022457"/>
    </source>
</evidence>
<evidence type="ECO:0000313" key="19">
    <source>
        <dbReference type="Proteomes" id="UP000505355"/>
    </source>
</evidence>
<keyword evidence="6 16" id="KW-0808">Transferase</keyword>
<evidence type="ECO:0000256" key="12">
    <source>
        <dbReference type="ARBA" id="ARBA00022932"/>
    </source>
</evidence>
<comment type="function">
    <text evidence="16">Poorly processive, error-prone DNA polymerase involved in untargeted mutagenesis. Copies undamaged DNA at stalled replication forks, which arise in vivo from mismatched or misaligned primer ends. These misaligned primers can be extended by PolIV. Exhibits no 3'-5' exonuclease (proofreading) activity. May be involved in translesional synthesis, in conjunction with the beta clamp from PolIII.</text>
</comment>
<dbReference type="InterPro" id="IPR017961">
    <property type="entry name" value="DNA_pol_Y-fam_little_finger"/>
</dbReference>
<keyword evidence="11 16" id="KW-0460">Magnesium</keyword>
<keyword evidence="8 16" id="KW-0235">DNA replication</keyword>
<dbReference type="InterPro" id="IPR043502">
    <property type="entry name" value="DNA/RNA_pol_sf"/>
</dbReference>
<feature type="binding site" evidence="16">
    <location>
        <position position="112"/>
    </location>
    <ligand>
        <name>Mg(2+)</name>
        <dbReference type="ChEBI" id="CHEBI:18420"/>
    </ligand>
</feature>
<evidence type="ECO:0000256" key="5">
    <source>
        <dbReference type="ARBA" id="ARBA00022490"/>
    </source>
</evidence>
<feature type="site" description="Substrate discrimination" evidence="16">
    <location>
        <position position="21"/>
    </location>
</feature>
<keyword evidence="4 16" id="KW-0515">Mutator protein</keyword>
<evidence type="ECO:0000259" key="17">
    <source>
        <dbReference type="PROSITE" id="PS50173"/>
    </source>
</evidence>
<dbReference type="GO" id="GO:0009432">
    <property type="term" value="P:SOS response"/>
    <property type="evidence" value="ECO:0007669"/>
    <property type="project" value="TreeGrafter"/>
</dbReference>
<dbReference type="Pfam" id="PF00817">
    <property type="entry name" value="IMS"/>
    <property type="match status" value="1"/>
</dbReference>
<keyword evidence="13 16" id="KW-0238">DNA-binding</keyword>
<evidence type="ECO:0000256" key="1">
    <source>
        <dbReference type="ARBA" id="ARBA00004496"/>
    </source>
</evidence>
<dbReference type="GO" id="GO:0003684">
    <property type="term" value="F:damaged DNA binding"/>
    <property type="evidence" value="ECO:0007669"/>
    <property type="project" value="InterPro"/>
</dbReference>
<evidence type="ECO:0000256" key="3">
    <source>
        <dbReference type="ARBA" id="ARBA00011245"/>
    </source>
</evidence>
<organism evidence="18 19">
    <name type="scientific">Mucilaginibacter mali</name>
    <dbReference type="NCBI Taxonomy" id="2740462"/>
    <lineage>
        <taxon>Bacteria</taxon>
        <taxon>Pseudomonadati</taxon>
        <taxon>Bacteroidota</taxon>
        <taxon>Sphingobacteriia</taxon>
        <taxon>Sphingobacteriales</taxon>
        <taxon>Sphingobacteriaceae</taxon>
        <taxon>Mucilaginibacter</taxon>
    </lineage>
</organism>
<keyword evidence="14 16" id="KW-0234">DNA repair</keyword>
<accession>A0A7D4TRG1</accession>
<dbReference type="InterPro" id="IPR043128">
    <property type="entry name" value="Rev_trsase/Diguanyl_cyclase"/>
</dbReference>
<evidence type="ECO:0000256" key="16">
    <source>
        <dbReference type="HAMAP-Rule" id="MF_01113"/>
    </source>
</evidence>
<gene>
    <name evidence="16 18" type="primary">dinB</name>
    <name evidence="18" type="ORF">HQ865_20455</name>
</gene>
<keyword evidence="9 16" id="KW-0479">Metal-binding</keyword>
<reference evidence="18 19" key="1">
    <citation type="submission" date="2020-05" db="EMBL/GenBank/DDBJ databases">
        <title>Mucilaginibacter mali sp. nov.</title>
        <authorList>
            <person name="Kim H.S."/>
            <person name="Lee K.C."/>
            <person name="Suh M.K."/>
            <person name="Kim J.-S."/>
            <person name="Han K.-I."/>
            <person name="Eom M.K."/>
            <person name="Shin Y.K."/>
            <person name="Lee J.-S."/>
        </authorList>
    </citation>
    <scope>NUCLEOTIDE SEQUENCE [LARGE SCALE GENOMIC DNA]</scope>
    <source>
        <strain evidence="18 19">G2-14</strain>
    </source>
</reference>
<keyword evidence="10 16" id="KW-0227">DNA damage</keyword>
<evidence type="ECO:0000256" key="6">
    <source>
        <dbReference type="ARBA" id="ARBA00022679"/>
    </source>
</evidence>
<dbReference type="CDD" id="cd03586">
    <property type="entry name" value="PolY_Pol_IV_kappa"/>
    <property type="match status" value="1"/>
</dbReference>
<evidence type="ECO:0000256" key="13">
    <source>
        <dbReference type="ARBA" id="ARBA00023125"/>
    </source>
</evidence>
<evidence type="ECO:0000256" key="2">
    <source>
        <dbReference type="ARBA" id="ARBA00010945"/>
    </source>
</evidence>
<dbReference type="Proteomes" id="UP000505355">
    <property type="component" value="Chromosome"/>
</dbReference>
<dbReference type="GO" id="GO:0006281">
    <property type="term" value="P:DNA repair"/>
    <property type="evidence" value="ECO:0007669"/>
    <property type="project" value="UniProtKB-UniRule"/>
</dbReference>
<dbReference type="PANTHER" id="PTHR11076:SF33">
    <property type="entry name" value="DNA POLYMERASE KAPPA"/>
    <property type="match status" value="1"/>
</dbReference>
<dbReference type="Gene3D" id="3.40.1170.60">
    <property type="match status" value="1"/>
</dbReference>
<dbReference type="RefSeq" id="WP_173416686.1">
    <property type="nucleotide sequence ID" value="NZ_CP054139.1"/>
</dbReference>
<evidence type="ECO:0000256" key="10">
    <source>
        <dbReference type="ARBA" id="ARBA00022763"/>
    </source>
</evidence>
<comment type="similarity">
    <text evidence="2 16">Belongs to the DNA polymerase type-Y family.</text>
</comment>
<dbReference type="GO" id="GO:0006261">
    <property type="term" value="P:DNA-templated DNA replication"/>
    <property type="evidence" value="ECO:0007669"/>
    <property type="project" value="UniProtKB-UniRule"/>
</dbReference>
<dbReference type="Pfam" id="PF11799">
    <property type="entry name" value="IMS_C"/>
    <property type="match status" value="1"/>
</dbReference>
<proteinExistence type="inferred from homology"/>
<comment type="cofactor">
    <cofactor evidence="16">
        <name>Mg(2+)</name>
        <dbReference type="ChEBI" id="CHEBI:18420"/>
    </cofactor>
    <text evidence="16">Binds 2 magnesium ions per subunit.</text>
</comment>
<sequence length="369" mass="41262">METVPAITHRKIIHIDMDAFYASVEQRDNPEYRGKPIVVGGLPQGRGGVVATASYEARKFGVRSAMSSKRAVQLCPQAIFIRPRFDAYKEASGRIREIFHRYTDLIEPLSLDEAYLDVTEDKLGIGSAIEIATQIKQAIRDELQLTASAGVSINKFVAKIASDINKPDGLKFIGPSSIEAFMETLPVEKFYGVGKVTAEKMKKMGLHTGADLKRLTEDEMSQHFGKAGRFYYQIVRGIDDRPVQPHRETKSLGAEDTFPYDLTTAEEMNAELDKIAETVIKRLQRYELQGRTITLKVKYSDFRQITRNRSFTKPVGDLDTIATIAKELLLASGIDDVKVRLLGISLSNFGEIEPRIISKGSDPDQLKLF</sequence>
<keyword evidence="12 16" id="KW-0239">DNA-directed DNA polymerase</keyword>
<dbReference type="SUPFAM" id="SSF56672">
    <property type="entry name" value="DNA/RNA polymerases"/>
    <property type="match status" value="1"/>
</dbReference>
<comment type="catalytic activity">
    <reaction evidence="15 16">
        <text>DNA(n) + a 2'-deoxyribonucleoside 5'-triphosphate = DNA(n+1) + diphosphate</text>
        <dbReference type="Rhea" id="RHEA:22508"/>
        <dbReference type="Rhea" id="RHEA-COMP:17339"/>
        <dbReference type="Rhea" id="RHEA-COMP:17340"/>
        <dbReference type="ChEBI" id="CHEBI:33019"/>
        <dbReference type="ChEBI" id="CHEBI:61560"/>
        <dbReference type="ChEBI" id="CHEBI:173112"/>
        <dbReference type="EC" id="2.7.7.7"/>
    </reaction>
</comment>
<dbReference type="GO" id="GO:0042276">
    <property type="term" value="P:error-prone translesion synthesis"/>
    <property type="evidence" value="ECO:0007669"/>
    <property type="project" value="TreeGrafter"/>
</dbReference>
<dbReference type="GO" id="GO:0005829">
    <property type="term" value="C:cytosol"/>
    <property type="evidence" value="ECO:0007669"/>
    <property type="project" value="TreeGrafter"/>
</dbReference>
<comment type="subcellular location">
    <subcellularLocation>
        <location evidence="1 16">Cytoplasm</location>
    </subcellularLocation>
</comment>
<evidence type="ECO:0000313" key="18">
    <source>
        <dbReference type="EMBL" id="QKJ32034.1"/>
    </source>
</evidence>
<dbReference type="PROSITE" id="PS50173">
    <property type="entry name" value="UMUC"/>
    <property type="match status" value="1"/>
</dbReference>
<name>A0A7D4TRG1_9SPHI</name>
<dbReference type="FunFam" id="3.30.1490.100:FF:000004">
    <property type="entry name" value="DNA polymerase IV"/>
    <property type="match status" value="1"/>
</dbReference>
<feature type="active site" evidence="16">
    <location>
        <position position="113"/>
    </location>
</feature>
<dbReference type="Gene3D" id="1.10.150.20">
    <property type="entry name" value="5' to 3' exonuclease, C-terminal subdomain"/>
    <property type="match status" value="1"/>
</dbReference>
<dbReference type="InterPro" id="IPR050116">
    <property type="entry name" value="DNA_polymerase-Y"/>
</dbReference>
<dbReference type="SUPFAM" id="SSF100879">
    <property type="entry name" value="Lesion bypass DNA polymerase (Y-family), little finger domain"/>
    <property type="match status" value="1"/>
</dbReference>
<dbReference type="GO" id="GO:0000287">
    <property type="term" value="F:magnesium ion binding"/>
    <property type="evidence" value="ECO:0007669"/>
    <property type="project" value="UniProtKB-UniRule"/>
</dbReference>
<keyword evidence="19" id="KW-1185">Reference proteome</keyword>
<dbReference type="EMBL" id="CP054139">
    <property type="protein sequence ID" value="QKJ32034.1"/>
    <property type="molecule type" value="Genomic_DNA"/>
</dbReference>
<dbReference type="FunFam" id="3.40.1170.60:FF:000001">
    <property type="entry name" value="DNA polymerase IV"/>
    <property type="match status" value="1"/>
</dbReference>
<evidence type="ECO:0000256" key="14">
    <source>
        <dbReference type="ARBA" id="ARBA00023204"/>
    </source>
</evidence>
<feature type="binding site" evidence="16">
    <location>
        <position position="16"/>
    </location>
    <ligand>
        <name>Mg(2+)</name>
        <dbReference type="ChEBI" id="CHEBI:18420"/>
    </ligand>
</feature>
<comment type="subunit">
    <text evidence="3 16">Monomer.</text>
</comment>
<dbReference type="InterPro" id="IPR022880">
    <property type="entry name" value="DNApol_IV"/>
</dbReference>
<evidence type="ECO:0000256" key="9">
    <source>
        <dbReference type="ARBA" id="ARBA00022723"/>
    </source>
</evidence>
<evidence type="ECO:0000256" key="15">
    <source>
        <dbReference type="ARBA" id="ARBA00049244"/>
    </source>
</evidence>
<dbReference type="InterPro" id="IPR001126">
    <property type="entry name" value="UmuC"/>
</dbReference>
<dbReference type="GO" id="GO:0003887">
    <property type="term" value="F:DNA-directed DNA polymerase activity"/>
    <property type="evidence" value="ECO:0007669"/>
    <property type="project" value="UniProtKB-UniRule"/>
</dbReference>
<dbReference type="NCBIfam" id="NF002677">
    <property type="entry name" value="PRK02406.1"/>
    <property type="match status" value="1"/>
</dbReference>
<dbReference type="InterPro" id="IPR024728">
    <property type="entry name" value="PolY_HhH_motif"/>
</dbReference>
<dbReference type="FunFam" id="1.10.150.20:FF:000019">
    <property type="entry name" value="DNA polymerase IV"/>
    <property type="match status" value="1"/>
</dbReference>
<dbReference type="KEGG" id="mmab:HQ865_20455"/>
<keyword evidence="5 16" id="KW-0963">Cytoplasm</keyword>